<keyword evidence="9" id="KW-0282">Flagellum</keyword>
<keyword evidence="7" id="KW-0493">Microtubule</keyword>
<evidence type="ECO:0000256" key="12">
    <source>
        <dbReference type="ARBA" id="ARBA00023069"/>
    </source>
</evidence>
<evidence type="ECO:0000256" key="8">
    <source>
        <dbReference type="ARBA" id="ARBA00022782"/>
    </source>
</evidence>
<sequence length="331" mass="38387">MKTRDPPPPVHVHVPETTPVHVHMRRSPSRTPQNRTKDAQLRADGGRPKVRTPWIPPGRLSCRRDVDSYKCQRSRAERGVGRQRDDEEEEEREEESTNLSVLLREQESRRHLQKSDSRGQPRDTDVLLRALVETEIDGVAVANQLSGLKDTIDSLAKDKRLSKLHAASLGRQQESLLEKIEMFDVTNRSLRELLREWSEHEVQRRNQSGEEANVDHPRPTARCVLCPQRESLVWWEQKDALKERLTDREAENIRLSAKLASMENEASMLAARLDFEKDTVKTTEELSRVLRSTRGHLESELSRTEEEKVHLAAQIQVCERRKYDDRFILSH</sequence>
<protein>
    <recommendedName>
        <fullName evidence="15">Outer dense fiber protein 2</fullName>
    </recommendedName>
    <alternativeName>
        <fullName evidence="16">Cenexin</fullName>
    </alternativeName>
    <alternativeName>
        <fullName evidence="17">Outer dense fiber of sperm tails protein 2</fullName>
    </alternativeName>
</protein>
<feature type="compositionally biased region" description="Basic and acidic residues" evidence="19">
    <location>
        <begin position="104"/>
        <end position="121"/>
    </location>
</feature>
<dbReference type="InterPro" id="IPR026099">
    <property type="entry name" value="Odf2-rel"/>
</dbReference>
<keyword evidence="5" id="KW-0217">Developmental protein</keyword>
<keyword evidence="21" id="KW-1185">Reference proteome</keyword>
<keyword evidence="10" id="KW-0744">Spermatogenesis</keyword>
<keyword evidence="8" id="KW-0221">Differentiation</keyword>
<dbReference type="Proteomes" id="UP000694565">
    <property type="component" value="Unplaced"/>
</dbReference>
<feature type="region of interest" description="Disordered" evidence="19">
    <location>
        <begin position="1"/>
        <end position="121"/>
    </location>
</feature>
<dbReference type="PANTHER" id="PTHR23162">
    <property type="entry name" value="OUTER DENSE FIBER OF SPERM TAILS 2"/>
    <property type="match status" value="1"/>
</dbReference>
<dbReference type="GeneTree" id="ENSGT00530000063497"/>
<evidence type="ECO:0000256" key="11">
    <source>
        <dbReference type="ARBA" id="ARBA00023054"/>
    </source>
</evidence>
<comment type="subcellular location">
    <subcellularLocation>
        <location evidence="2">Cell projection</location>
        <location evidence="2">Cilium</location>
        <location evidence="2">Flagellum</location>
    </subcellularLocation>
    <subcellularLocation>
        <location evidence="1">Cytoplasm</location>
        <location evidence="1">Cytoskeleton</location>
        <location evidence="1">Microtubule organizing center</location>
        <location evidence="1">Centrosome</location>
        <location evidence="1">Centriole</location>
    </subcellularLocation>
    <subcellularLocation>
        <location evidence="3">Cytoplasm</location>
        <location evidence="3">Cytoskeleton</location>
        <location evidence="3">Spindle pole</location>
    </subcellularLocation>
</comment>
<feature type="compositionally biased region" description="Basic and acidic residues" evidence="19">
    <location>
        <begin position="62"/>
        <end position="85"/>
    </location>
</feature>
<feature type="compositionally biased region" description="Basic and acidic residues" evidence="19">
    <location>
        <begin position="35"/>
        <end position="47"/>
    </location>
</feature>
<feature type="coiled-coil region" evidence="18">
    <location>
        <begin position="238"/>
        <end position="265"/>
    </location>
</feature>
<proteinExistence type="inferred from homology"/>
<keyword evidence="6" id="KW-0963">Cytoplasm</keyword>
<organism evidence="20 21">
    <name type="scientific">Cyclopterus lumpus</name>
    <name type="common">Lumpsucker</name>
    <dbReference type="NCBI Taxonomy" id="8103"/>
    <lineage>
        <taxon>Eukaryota</taxon>
        <taxon>Metazoa</taxon>
        <taxon>Chordata</taxon>
        <taxon>Craniata</taxon>
        <taxon>Vertebrata</taxon>
        <taxon>Euteleostomi</taxon>
        <taxon>Actinopterygii</taxon>
        <taxon>Neopterygii</taxon>
        <taxon>Teleostei</taxon>
        <taxon>Neoteleostei</taxon>
        <taxon>Acanthomorphata</taxon>
        <taxon>Eupercaria</taxon>
        <taxon>Perciformes</taxon>
        <taxon>Cottioidei</taxon>
        <taxon>Cottales</taxon>
        <taxon>Cyclopteridae</taxon>
        <taxon>Cyclopterus</taxon>
    </lineage>
</organism>
<dbReference type="AlphaFoldDB" id="A0A8C2XCM5"/>
<evidence type="ECO:0000256" key="4">
    <source>
        <dbReference type="ARBA" id="ARBA00009316"/>
    </source>
</evidence>
<evidence type="ECO:0000256" key="7">
    <source>
        <dbReference type="ARBA" id="ARBA00022701"/>
    </source>
</evidence>
<evidence type="ECO:0000256" key="5">
    <source>
        <dbReference type="ARBA" id="ARBA00022473"/>
    </source>
</evidence>
<feature type="compositionally biased region" description="Low complexity" evidence="19">
    <location>
        <begin position="11"/>
        <end position="21"/>
    </location>
</feature>
<keyword evidence="11 18" id="KW-0175">Coiled coil</keyword>
<evidence type="ECO:0000256" key="14">
    <source>
        <dbReference type="ARBA" id="ARBA00023273"/>
    </source>
</evidence>
<dbReference type="PANTHER" id="PTHR23162:SF8">
    <property type="entry name" value="OUTER DENSE FIBER PROTEIN 2"/>
    <property type="match status" value="1"/>
</dbReference>
<evidence type="ECO:0000256" key="15">
    <source>
        <dbReference type="ARBA" id="ARBA00040458"/>
    </source>
</evidence>
<evidence type="ECO:0000256" key="19">
    <source>
        <dbReference type="SAM" id="MobiDB-lite"/>
    </source>
</evidence>
<reference evidence="20" key="1">
    <citation type="submission" date="2025-08" db="UniProtKB">
        <authorList>
            <consortium name="Ensembl"/>
        </authorList>
    </citation>
    <scope>IDENTIFICATION</scope>
</reference>
<dbReference type="GO" id="GO:0030154">
    <property type="term" value="P:cell differentiation"/>
    <property type="evidence" value="ECO:0007669"/>
    <property type="project" value="UniProtKB-KW"/>
</dbReference>
<evidence type="ECO:0000256" key="9">
    <source>
        <dbReference type="ARBA" id="ARBA00022846"/>
    </source>
</evidence>
<evidence type="ECO:0000313" key="21">
    <source>
        <dbReference type="Proteomes" id="UP000694565"/>
    </source>
</evidence>
<dbReference type="GO" id="GO:0007283">
    <property type="term" value="P:spermatogenesis"/>
    <property type="evidence" value="ECO:0007669"/>
    <property type="project" value="UniProtKB-KW"/>
</dbReference>
<dbReference type="GO" id="GO:0005813">
    <property type="term" value="C:centrosome"/>
    <property type="evidence" value="ECO:0007669"/>
    <property type="project" value="TreeGrafter"/>
</dbReference>
<keyword evidence="14" id="KW-0966">Cell projection</keyword>
<evidence type="ECO:0000256" key="13">
    <source>
        <dbReference type="ARBA" id="ARBA00023212"/>
    </source>
</evidence>
<evidence type="ECO:0000256" key="18">
    <source>
        <dbReference type="SAM" id="Coils"/>
    </source>
</evidence>
<dbReference type="GO" id="GO:1902017">
    <property type="term" value="P:regulation of cilium assembly"/>
    <property type="evidence" value="ECO:0007669"/>
    <property type="project" value="TreeGrafter"/>
</dbReference>
<dbReference type="GO" id="GO:0000922">
    <property type="term" value="C:spindle pole"/>
    <property type="evidence" value="ECO:0007669"/>
    <property type="project" value="UniProtKB-SubCell"/>
</dbReference>
<evidence type="ECO:0000256" key="1">
    <source>
        <dbReference type="ARBA" id="ARBA00004114"/>
    </source>
</evidence>
<dbReference type="Ensembl" id="ENSCLMT00005017260.1">
    <property type="protein sequence ID" value="ENSCLMP00005016284.1"/>
    <property type="gene ID" value="ENSCLMG00005008426.1"/>
</dbReference>
<feature type="compositionally biased region" description="Pro residues" evidence="19">
    <location>
        <begin position="1"/>
        <end position="10"/>
    </location>
</feature>
<evidence type="ECO:0000256" key="16">
    <source>
        <dbReference type="ARBA" id="ARBA00041830"/>
    </source>
</evidence>
<dbReference type="GO" id="GO:0005874">
    <property type="term" value="C:microtubule"/>
    <property type="evidence" value="ECO:0007669"/>
    <property type="project" value="UniProtKB-KW"/>
</dbReference>
<comment type="similarity">
    <text evidence="4">Belongs to the ODF2 family.</text>
</comment>
<evidence type="ECO:0000256" key="6">
    <source>
        <dbReference type="ARBA" id="ARBA00022490"/>
    </source>
</evidence>
<keyword evidence="13" id="KW-0206">Cytoskeleton</keyword>
<dbReference type="GO" id="GO:0005814">
    <property type="term" value="C:centriole"/>
    <property type="evidence" value="ECO:0007669"/>
    <property type="project" value="UniProtKB-SubCell"/>
</dbReference>
<accession>A0A8C2XCM5</accession>
<evidence type="ECO:0000313" key="20">
    <source>
        <dbReference type="Ensembl" id="ENSCLMP00005016284.1"/>
    </source>
</evidence>
<dbReference type="GO" id="GO:0031514">
    <property type="term" value="C:motile cilium"/>
    <property type="evidence" value="ECO:0007669"/>
    <property type="project" value="UniProtKB-SubCell"/>
</dbReference>
<keyword evidence="12" id="KW-0969">Cilium</keyword>
<reference evidence="20" key="2">
    <citation type="submission" date="2025-09" db="UniProtKB">
        <authorList>
            <consortium name="Ensembl"/>
        </authorList>
    </citation>
    <scope>IDENTIFICATION</scope>
</reference>
<evidence type="ECO:0000256" key="17">
    <source>
        <dbReference type="ARBA" id="ARBA00043200"/>
    </source>
</evidence>
<evidence type="ECO:0000256" key="2">
    <source>
        <dbReference type="ARBA" id="ARBA00004230"/>
    </source>
</evidence>
<evidence type="ECO:0000256" key="10">
    <source>
        <dbReference type="ARBA" id="ARBA00022871"/>
    </source>
</evidence>
<evidence type="ECO:0000256" key="3">
    <source>
        <dbReference type="ARBA" id="ARBA00004647"/>
    </source>
</evidence>
<name>A0A8C2XCM5_CYCLU</name>
<feature type="compositionally biased region" description="Acidic residues" evidence="19">
    <location>
        <begin position="86"/>
        <end position="96"/>
    </location>
</feature>